<dbReference type="Proteomes" id="UP000054217">
    <property type="component" value="Unassembled WGS sequence"/>
</dbReference>
<reference evidence="3" key="2">
    <citation type="submission" date="2015-01" db="EMBL/GenBank/DDBJ databases">
        <title>Evolutionary Origins and Diversification of the Mycorrhizal Mutualists.</title>
        <authorList>
            <consortium name="DOE Joint Genome Institute"/>
            <consortium name="Mycorrhizal Genomics Consortium"/>
            <person name="Kohler A."/>
            <person name="Kuo A."/>
            <person name="Nagy L.G."/>
            <person name="Floudas D."/>
            <person name="Copeland A."/>
            <person name="Barry K.W."/>
            <person name="Cichocki N."/>
            <person name="Veneault-Fourrey C."/>
            <person name="LaButti K."/>
            <person name="Lindquist E.A."/>
            <person name="Lipzen A."/>
            <person name="Lundell T."/>
            <person name="Morin E."/>
            <person name="Murat C."/>
            <person name="Riley R."/>
            <person name="Ohm R."/>
            <person name="Sun H."/>
            <person name="Tunlid A."/>
            <person name="Henrissat B."/>
            <person name="Grigoriev I.V."/>
            <person name="Hibbett D.S."/>
            <person name="Martin F."/>
        </authorList>
    </citation>
    <scope>NUCLEOTIDE SEQUENCE [LARGE SCALE GENOMIC DNA]</scope>
    <source>
        <strain evidence="3">Marx 270</strain>
    </source>
</reference>
<dbReference type="InParanoid" id="A0A0C3PAF8"/>
<name>A0A0C3PAF8_PISTI</name>
<dbReference type="HOGENOM" id="CLU_2441758_0_0_1"/>
<reference evidence="2 3" key="1">
    <citation type="submission" date="2014-04" db="EMBL/GenBank/DDBJ databases">
        <authorList>
            <consortium name="DOE Joint Genome Institute"/>
            <person name="Kuo A."/>
            <person name="Kohler A."/>
            <person name="Costa M.D."/>
            <person name="Nagy L.G."/>
            <person name="Floudas D."/>
            <person name="Copeland A."/>
            <person name="Barry K.W."/>
            <person name="Cichocki N."/>
            <person name="Veneault-Fourrey C."/>
            <person name="LaButti K."/>
            <person name="Lindquist E.A."/>
            <person name="Lipzen A."/>
            <person name="Lundell T."/>
            <person name="Morin E."/>
            <person name="Murat C."/>
            <person name="Sun H."/>
            <person name="Tunlid A."/>
            <person name="Henrissat B."/>
            <person name="Grigoriev I.V."/>
            <person name="Hibbett D.S."/>
            <person name="Martin F."/>
            <person name="Nordberg H.P."/>
            <person name="Cantor M.N."/>
            <person name="Hua S.X."/>
        </authorList>
    </citation>
    <scope>NUCLEOTIDE SEQUENCE [LARGE SCALE GENOMIC DNA]</scope>
    <source>
        <strain evidence="2 3">Marx 270</strain>
    </source>
</reference>
<proteinExistence type="predicted"/>
<sequence>MHDQGGTHPAVHNSCRRNTTQYLTCTASPPSPHHFRSVKYSYFARLDHSYSRFLADLLIIPVIDISRRASRKRRCHQSADQTTDYPQLTM</sequence>
<evidence type="ECO:0000313" key="2">
    <source>
        <dbReference type="EMBL" id="KIO04579.1"/>
    </source>
</evidence>
<gene>
    <name evidence="2" type="ORF">M404DRAFT_544025</name>
</gene>
<evidence type="ECO:0000313" key="3">
    <source>
        <dbReference type="Proteomes" id="UP000054217"/>
    </source>
</evidence>
<accession>A0A0C3PAF8</accession>
<feature type="compositionally biased region" description="Polar residues" evidence="1">
    <location>
        <begin position="78"/>
        <end position="90"/>
    </location>
</feature>
<dbReference type="AlphaFoldDB" id="A0A0C3PAF8"/>
<feature type="region of interest" description="Disordered" evidence="1">
    <location>
        <begin position="68"/>
        <end position="90"/>
    </location>
</feature>
<organism evidence="2 3">
    <name type="scientific">Pisolithus tinctorius Marx 270</name>
    <dbReference type="NCBI Taxonomy" id="870435"/>
    <lineage>
        <taxon>Eukaryota</taxon>
        <taxon>Fungi</taxon>
        <taxon>Dikarya</taxon>
        <taxon>Basidiomycota</taxon>
        <taxon>Agaricomycotina</taxon>
        <taxon>Agaricomycetes</taxon>
        <taxon>Agaricomycetidae</taxon>
        <taxon>Boletales</taxon>
        <taxon>Sclerodermatineae</taxon>
        <taxon>Pisolithaceae</taxon>
        <taxon>Pisolithus</taxon>
    </lineage>
</organism>
<dbReference type="EMBL" id="KN831970">
    <property type="protein sequence ID" value="KIO04579.1"/>
    <property type="molecule type" value="Genomic_DNA"/>
</dbReference>
<keyword evidence="3" id="KW-1185">Reference proteome</keyword>
<evidence type="ECO:0000256" key="1">
    <source>
        <dbReference type="SAM" id="MobiDB-lite"/>
    </source>
</evidence>
<protein>
    <submittedName>
        <fullName evidence="2">Uncharacterized protein</fullName>
    </submittedName>
</protein>